<keyword evidence="4" id="KW-1185">Reference proteome</keyword>
<comment type="caution">
    <text evidence="3">The sequence shown here is derived from an EMBL/GenBank/DDBJ whole genome shotgun (WGS) entry which is preliminary data.</text>
</comment>
<feature type="region of interest" description="Disordered" evidence="1">
    <location>
        <begin position="308"/>
        <end position="401"/>
    </location>
</feature>
<sequence length="401" mass="45330">MFTIHAPPTGGLCDNRDMDSNRAVDSCRHPDRKRHAQLRHQPRSTPLWVGDPDDWAVVRQSPRLPLVCPEAGCEVELVSHENPRNRYNPRYFRFKSVDRSCDHWAGHDSGGGQETAQHEWVKFRLTRIARQLGYTAIPEHPPTRADVFVQELAYCLEVQLRSTQFTKRTQARRAKGGQVCWWIVEGPDTKALTTALFTLPAIRFRVIDKNDPRGRPLAPWADPGNRDLAFRARLQVFATVAHAPARNRTPRTSSSWFRTGTMDGYTFLAEILSGRRRWYTPYLLGQGTGLWALDSDVEAFRAFRRQERASTRTTTLPVGTPNVPGHALNLPPATAIVPAPAPPAIQPDPPTVSSALPPPAPPEPDPNYRRTPPPATTTAPHAPWTPPPPRPRRWWQFWRLN</sequence>
<proteinExistence type="predicted"/>
<dbReference type="InterPro" id="IPR010330">
    <property type="entry name" value="CoiA_nuc"/>
</dbReference>
<feature type="region of interest" description="Disordered" evidence="1">
    <location>
        <begin position="24"/>
        <end position="45"/>
    </location>
</feature>
<feature type="compositionally biased region" description="Basic residues" evidence="1">
    <location>
        <begin position="30"/>
        <end position="42"/>
    </location>
</feature>
<reference evidence="3 4" key="1">
    <citation type="journal article" date="2019" name="Int. J. Syst. Evol. Microbiol.">
        <title>The Global Catalogue of Microorganisms (GCM) 10K type strain sequencing project: providing services to taxonomists for standard genome sequencing and annotation.</title>
        <authorList>
            <consortium name="The Broad Institute Genomics Platform"/>
            <consortium name="The Broad Institute Genome Sequencing Center for Infectious Disease"/>
            <person name="Wu L."/>
            <person name="Ma J."/>
        </authorList>
    </citation>
    <scope>NUCLEOTIDE SEQUENCE [LARGE SCALE GENOMIC DNA]</scope>
    <source>
        <strain evidence="3 4">JCM 14718</strain>
    </source>
</reference>
<accession>A0ABN2FS28</accession>
<evidence type="ECO:0000256" key="1">
    <source>
        <dbReference type="SAM" id="MobiDB-lite"/>
    </source>
</evidence>
<gene>
    <name evidence="3" type="ORF">GCM10009765_03580</name>
</gene>
<evidence type="ECO:0000259" key="2">
    <source>
        <dbReference type="Pfam" id="PF06054"/>
    </source>
</evidence>
<protein>
    <recommendedName>
        <fullName evidence="2">Competence protein CoiA nuclease-like domain-containing protein</fullName>
    </recommendedName>
</protein>
<evidence type="ECO:0000313" key="4">
    <source>
        <dbReference type="Proteomes" id="UP001500618"/>
    </source>
</evidence>
<feature type="domain" description="Competence protein CoiA nuclease-like" evidence="2">
    <location>
        <begin position="114"/>
        <end position="234"/>
    </location>
</feature>
<organism evidence="3 4">
    <name type="scientific">Fodinicola feengrottensis</name>
    <dbReference type="NCBI Taxonomy" id="435914"/>
    <lineage>
        <taxon>Bacteria</taxon>
        <taxon>Bacillati</taxon>
        <taxon>Actinomycetota</taxon>
        <taxon>Actinomycetes</taxon>
        <taxon>Mycobacteriales</taxon>
        <taxon>Fodinicola</taxon>
    </lineage>
</organism>
<dbReference type="EMBL" id="BAAANY010000001">
    <property type="protein sequence ID" value="GAA1657347.1"/>
    <property type="molecule type" value="Genomic_DNA"/>
</dbReference>
<dbReference type="Proteomes" id="UP001500618">
    <property type="component" value="Unassembled WGS sequence"/>
</dbReference>
<evidence type="ECO:0000313" key="3">
    <source>
        <dbReference type="EMBL" id="GAA1657347.1"/>
    </source>
</evidence>
<feature type="compositionally biased region" description="Pro residues" evidence="1">
    <location>
        <begin position="339"/>
        <end position="375"/>
    </location>
</feature>
<name>A0ABN2FS28_9ACTN</name>
<dbReference type="Pfam" id="PF06054">
    <property type="entry name" value="CoiA_nuc"/>
    <property type="match status" value="1"/>
</dbReference>